<keyword evidence="2" id="KW-0677">Repeat</keyword>
<comment type="subcellular location">
    <subcellularLocation>
        <location evidence="1">Nucleus</location>
    </subcellularLocation>
</comment>
<dbReference type="GO" id="GO:0005634">
    <property type="term" value="C:nucleus"/>
    <property type="evidence" value="ECO:0007669"/>
    <property type="project" value="UniProtKB-SubCell"/>
</dbReference>
<evidence type="ECO:0000256" key="1">
    <source>
        <dbReference type="ARBA" id="ARBA00004123"/>
    </source>
</evidence>
<dbReference type="Pfam" id="PF03106">
    <property type="entry name" value="WRKY"/>
    <property type="match status" value="2"/>
</dbReference>
<dbReference type="GO" id="GO:0003700">
    <property type="term" value="F:DNA-binding transcription factor activity"/>
    <property type="evidence" value="ECO:0007669"/>
    <property type="project" value="InterPro"/>
</dbReference>
<protein>
    <recommendedName>
        <fullName evidence="8">WRKY domain-containing protein</fullName>
    </recommendedName>
</protein>
<evidence type="ECO:0000313" key="10">
    <source>
        <dbReference type="Proteomes" id="UP001372338"/>
    </source>
</evidence>
<keyword evidence="5" id="KW-0804">Transcription</keyword>
<dbReference type="GO" id="GO:0043565">
    <property type="term" value="F:sequence-specific DNA binding"/>
    <property type="evidence" value="ECO:0007669"/>
    <property type="project" value="InterPro"/>
</dbReference>
<feature type="region of interest" description="Disordered" evidence="7">
    <location>
        <begin position="1"/>
        <end position="31"/>
    </location>
</feature>
<feature type="compositionally biased region" description="Polar residues" evidence="7">
    <location>
        <begin position="287"/>
        <end position="296"/>
    </location>
</feature>
<keyword evidence="10" id="KW-1185">Reference proteome</keyword>
<evidence type="ECO:0000256" key="5">
    <source>
        <dbReference type="ARBA" id="ARBA00023163"/>
    </source>
</evidence>
<gene>
    <name evidence="9" type="ORF">RIF29_18064</name>
</gene>
<dbReference type="AlphaFoldDB" id="A0AAN9FP67"/>
<dbReference type="Proteomes" id="UP001372338">
    <property type="component" value="Unassembled WGS sequence"/>
</dbReference>
<keyword evidence="3" id="KW-0805">Transcription regulation</keyword>
<feature type="region of interest" description="Disordered" evidence="7">
    <location>
        <begin position="274"/>
        <end position="350"/>
    </location>
</feature>
<feature type="domain" description="WRKY" evidence="8">
    <location>
        <begin position="381"/>
        <end position="446"/>
    </location>
</feature>
<reference evidence="9 10" key="1">
    <citation type="submission" date="2024-01" db="EMBL/GenBank/DDBJ databases">
        <title>The genomes of 5 underutilized Papilionoideae crops provide insights into root nodulation and disease resistanc.</title>
        <authorList>
            <person name="Yuan L."/>
        </authorList>
    </citation>
    <scope>NUCLEOTIDE SEQUENCE [LARGE SCALE GENOMIC DNA]</scope>
    <source>
        <strain evidence="9">ZHUSHIDOU_FW_LH</strain>
        <tissue evidence="9">Leaf</tissue>
    </source>
</reference>
<evidence type="ECO:0000256" key="6">
    <source>
        <dbReference type="ARBA" id="ARBA00023242"/>
    </source>
</evidence>
<comment type="caution">
    <text evidence="9">The sequence shown here is derived from an EMBL/GenBank/DDBJ whole genome shotgun (WGS) entry which is preliminary data.</text>
</comment>
<dbReference type="PANTHER" id="PTHR31221:SF193">
    <property type="entry name" value="WRKY TRANSCRIPTION FACTOR PROTEIN 1-RELATED"/>
    <property type="match status" value="1"/>
</dbReference>
<proteinExistence type="predicted"/>
<keyword evidence="6" id="KW-0539">Nucleus</keyword>
<dbReference type="InterPro" id="IPR044810">
    <property type="entry name" value="WRKY_plant"/>
</dbReference>
<dbReference type="PROSITE" id="PS50811">
    <property type="entry name" value="WRKY"/>
    <property type="match status" value="2"/>
</dbReference>
<keyword evidence="4" id="KW-0238">DNA-binding</keyword>
<dbReference type="EMBL" id="JAYWIO010000003">
    <property type="protein sequence ID" value="KAK7276915.1"/>
    <property type="molecule type" value="Genomic_DNA"/>
</dbReference>
<dbReference type="SMART" id="SM00774">
    <property type="entry name" value="WRKY"/>
    <property type="match status" value="2"/>
</dbReference>
<evidence type="ECO:0000256" key="7">
    <source>
        <dbReference type="SAM" id="MobiDB-lite"/>
    </source>
</evidence>
<dbReference type="FunFam" id="2.20.25.80:FF:000006">
    <property type="entry name" value="WRKY transcription factor"/>
    <property type="match status" value="1"/>
</dbReference>
<evidence type="ECO:0000259" key="8">
    <source>
        <dbReference type="PROSITE" id="PS50811"/>
    </source>
</evidence>
<dbReference type="FunFam" id="2.20.25.80:FF:000001">
    <property type="entry name" value="WRKY transcription factor 33"/>
    <property type="match status" value="1"/>
</dbReference>
<dbReference type="PANTHER" id="PTHR31221">
    <property type="entry name" value="WRKY TRANSCRIPTION FACTOR PROTEIN 1-RELATED"/>
    <property type="match status" value="1"/>
</dbReference>
<evidence type="ECO:0000256" key="3">
    <source>
        <dbReference type="ARBA" id="ARBA00023015"/>
    </source>
</evidence>
<sequence length="568" mass="61624">MDSSATNPSDETYSASDPTDPNRIGSGQNNSARYKLMSPAKLPISRSPCITVPPGLSPTSFLESPVLLSNMKVEPSPTTGSFSKLHQTLHGSMPSATFPVTTACFNTNTVDERKSSFFEFKPHNLSNLVPADFSNHVSEQSSQAEGPGKAQSFASSPLAESERAAPSNDLSLSSPVQMVSSGPSTPVEVDSDELNHKGNTANVLQASLVEVKGSGLPVVAERAADDGYNWRKYGQKLVKGSEFPRSYYKCTHPNCEVKKLFERSHDGQITEIVYRGTHDHPKPQPNRRYSASSIMSMQEERSDKASLASRDAEPNSTPDLSPVATNDDGQEGAGFLSNRTNDEVDDDDPFSKRRKMELGIAEITPVVKPIREPRVVVQTLSEVDILDDGYRWRKYGQKVVRGNPNPRSYYKCTNAGCPVRKHVERASHDPKAVITTYEGKHNHDVPAARNSSHDMTGPAPAAAVGQTRIKLEESDTISLDLGMGISSAAENRSNGQGKMLLSEFGNNQAQTSNANFKFMHTTAGPVYFGVLNNGTSPYGSRENRSDGPSLNHASYPCTQNMGRILSGP</sequence>
<organism evidence="9 10">
    <name type="scientific">Crotalaria pallida</name>
    <name type="common">Smooth rattlebox</name>
    <name type="synonym">Crotalaria striata</name>
    <dbReference type="NCBI Taxonomy" id="3830"/>
    <lineage>
        <taxon>Eukaryota</taxon>
        <taxon>Viridiplantae</taxon>
        <taxon>Streptophyta</taxon>
        <taxon>Embryophyta</taxon>
        <taxon>Tracheophyta</taxon>
        <taxon>Spermatophyta</taxon>
        <taxon>Magnoliopsida</taxon>
        <taxon>eudicotyledons</taxon>
        <taxon>Gunneridae</taxon>
        <taxon>Pentapetalae</taxon>
        <taxon>rosids</taxon>
        <taxon>fabids</taxon>
        <taxon>Fabales</taxon>
        <taxon>Fabaceae</taxon>
        <taxon>Papilionoideae</taxon>
        <taxon>50 kb inversion clade</taxon>
        <taxon>genistoids sensu lato</taxon>
        <taxon>core genistoids</taxon>
        <taxon>Crotalarieae</taxon>
        <taxon>Crotalaria</taxon>
    </lineage>
</organism>
<feature type="domain" description="WRKY" evidence="8">
    <location>
        <begin position="219"/>
        <end position="283"/>
    </location>
</feature>
<dbReference type="SUPFAM" id="SSF118290">
    <property type="entry name" value="WRKY DNA-binding domain"/>
    <property type="match status" value="2"/>
</dbReference>
<accession>A0AAN9FP67</accession>
<evidence type="ECO:0000256" key="4">
    <source>
        <dbReference type="ARBA" id="ARBA00023125"/>
    </source>
</evidence>
<dbReference type="InterPro" id="IPR003657">
    <property type="entry name" value="WRKY_dom"/>
</dbReference>
<dbReference type="Gene3D" id="2.20.25.80">
    <property type="entry name" value="WRKY domain"/>
    <property type="match status" value="2"/>
</dbReference>
<evidence type="ECO:0000313" key="9">
    <source>
        <dbReference type="EMBL" id="KAK7276915.1"/>
    </source>
</evidence>
<evidence type="ECO:0000256" key="2">
    <source>
        <dbReference type="ARBA" id="ARBA00022737"/>
    </source>
</evidence>
<feature type="region of interest" description="Disordered" evidence="7">
    <location>
        <begin position="136"/>
        <end position="189"/>
    </location>
</feature>
<dbReference type="InterPro" id="IPR036576">
    <property type="entry name" value="WRKY_dom_sf"/>
</dbReference>
<name>A0AAN9FP67_CROPI</name>
<feature type="compositionally biased region" description="Polar residues" evidence="7">
    <location>
        <begin position="168"/>
        <end position="184"/>
    </location>
</feature>